<feature type="compositionally biased region" description="Low complexity" evidence="1">
    <location>
        <begin position="130"/>
        <end position="143"/>
    </location>
</feature>
<evidence type="ECO:0000313" key="2">
    <source>
        <dbReference type="EMBL" id="GHB70869.1"/>
    </source>
</evidence>
<comment type="caution">
    <text evidence="2">The sequence shown here is derived from an EMBL/GenBank/DDBJ whole genome shotgun (WGS) entry which is preliminary data.</text>
</comment>
<proteinExistence type="predicted"/>
<feature type="region of interest" description="Disordered" evidence="1">
    <location>
        <begin position="70"/>
        <end position="167"/>
    </location>
</feature>
<dbReference type="Proteomes" id="UP000642673">
    <property type="component" value="Unassembled WGS sequence"/>
</dbReference>
<accession>A0ABQ3F1P7</accession>
<feature type="compositionally biased region" description="Polar residues" evidence="1">
    <location>
        <begin position="108"/>
        <end position="120"/>
    </location>
</feature>
<dbReference type="EMBL" id="BMVP01000010">
    <property type="protein sequence ID" value="GHB70869.1"/>
    <property type="molecule type" value="Genomic_DNA"/>
</dbReference>
<sequence>MVSWFPGRGQDRLAAPRSERHGPLRSVFAVCGQGFVGLGDVGLGVLGLGVLRIRKAQEFQASQRVLGEPLVPGQVAGGDQGVLGTYRLSPHSGNRSSSGTGVTATVSQPSGSKSRRTSSAPPRAGSAGISMRSGRARPGSSGRAVQWPASALRNAPLSATAKREDAA</sequence>
<gene>
    <name evidence="2" type="ORF">GCM10010347_46310</name>
</gene>
<evidence type="ECO:0000313" key="3">
    <source>
        <dbReference type="Proteomes" id="UP000642673"/>
    </source>
</evidence>
<organism evidence="2 3">
    <name type="scientific">Streptomyces cirratus</name>
    <dbReference type="NCBI Taxonomy" id="68187"/>
    <lineage>
        <taxon>Bacteria</taxon>
        <taxon>Bacillati</taxon>
        <taxon>Actinomycetota</taxon>
        <taxon>Actinomycetes</taxon>
        <taxon>Kitasatosporales</taxon>
        <taxon>Streptomycetaceae</taxon>
        <taxon>Streptomyces</taxon>
    </lineage>
</organism>
<reference evidence="3" key="1">
    <citation type="journal article" date="2019" name="Int. J. Syst. Evol. Microbiol.">
        <title>The Global Catalogue of Microorganisms (GCM) 10K type strain sequencing project: providing services to taxonomists for standard genome sequencing and annotation.</title>
        <authorList>
            <consortium name="The Broad Institute Genomics Platform"/>
            <consortium name="The Broad Institute Genome Sequencing Center for Infectious Disease"/>
            <person name="Wu L."/>
            <person name="Ma J."/>
        </authorList>
    </citation>
    <scope>NUCLEOTIDE SEQUENCE [LARGE SCALE GENOMIC DNA]</scope>
    <source>
        <strain evidence="3">JCM 4738</strain>
    </source>
</reference>
<protein>
    <submittedName>
        <fullName evidence="2">Uncharacterized protein</fullName>
    </submittedName>
</protein>
<keyword evidence="3" id="KW-1185">Reference proteome</keyword>
<name>A0ABQ3F1P7_9ACTN</name>
<feature type="compositionally biased region" description="Low complexity" evidence="1">
    <location>
        <begin position="96"/>
        <end position="107"/>
    </location>
</feature>
<evidence type="ECO:0000256" key="1">
    <source>
        <dbReference type="SAM" id="MobiDB-lite"/>
    </source>
</evidence>